<dbReference type="Gene3D" id="2.160.20.70">
    <property type="match status" value="1"/>
</dbReference>
<protein>
    <recommendedName>
        <fullName evidence="3 4">Adenylyl cyclase-associated protein</fullName>
    </recommendedName>
</protein>
<dbReference type="SUPFAM" id="SSF101278">
    <property type="entry name" value="N-terminal domain of adenylylcyclase associated protein, CAP"/>
    <property type="match status" value="1"/>
</dbReference>
<dbReference type="Gene3D" id="1.25.40.330">
    <property type="entry name" value="Adenylate cyclase-associated CAP, N-terminal domain"/>
    <property type="match status" value="1"/>
</dbReference>
<dbReference type="InterPro" id="IPR013992">
    <property type="entry name" value="Adenylate_cyclase-assoc_CAP_N"/>
</dbReference>
<keyword evidence="8" id="KW-1185">Reference proteome</keyword>
<feature type="region of interest" description="Disordered" evidence="5">
    <location>
        <begin position="30"/>
        <end position="68"/>
    </location>
</feature>
<dbReference type="InterPro" id="IPR036222">
    <property type="entry name" value="CAP_N_sf"/>
</dbReference>
<evidence type="ECO:0000313" key="7">
    <source>
        <dbReference type="EMBL" id="KAG0256013.1"/>
    </source>
</evidence>
<evidence type="ECO:0000256" key="4">
    <source>
        <dbReference type="RuleBase" id="RU000647"/>
    </source>
</evidence>
<dbReference type="GO" id="GO:0008179">
    <property type="term" value="F:adenylate cyclase binding"/>
    <property type="evidence" value="ECO:0007669"/>
    <property type="project" value="TreeGrafter"/>
</dbReference>
<comment type="similarity">
    <text evidence="1 4">Belongs to the CAP family.</text>
</comment>
<comment type="caution">
    <text evidence="7">The sequence shown here is derived from an EMBL/GenBank/DDBJ whole genome shotgun (WGS) entry which is preliminary data.</text>
</comment>
<proteinExistence type="inferred from homology"/>
<comment type="function">
    <text evidence="2">The N-terminal domain binds to adenylyl cyclase, thereby enabling adenylyl cyclase to be activated by upstream regulatory signals, such as Ras. The C-terminal domain is required for normal cellular morphology and growth control.</text>
</comment>
<dbReference type="InterPro" id="IPR016098">
    <property type="entry name" value="CAP/MinC_C"/>
</dbReference>
<dbReference type="InterPro" id="IPR006599">
    <property type="entry name" value="CARP_motif"/>
</dbReference>
<evidence type="ECO:0000313" key="8">
    <source>
        <dbReference type="Proteomes" id="UP001194580"/>
    </source>
</evidence>
<feature type="compositionally biased region" description="Low complexity" evidence="5">
    <location>
        <begin position="30"/>
        <end position="43"/>
    </location>
</feature>
<organism evidence="7 8">
    <name type="scientific">Linnemannia exigua</name>
    <dbReference type="NCBI Taxonomy" id="604196"/>
    <lineage>
        <taxon>Eukaryota</taxon>
        <taxon>Fungi</taxon>
        <taxon>Fungi incertae sedis</taxon>
        <taxon>Mucoromycota</taxon>
        <taxon>Mortierellomycotina</taxon>
        <taxon>Mortierellomycetes</taxon>
        <taxon>Mortierellales</taxon>
        <taxon>Mortierellaceae</taxon>
        <taxon>Linnemannia</taxon>
    </lineage>
</organism>
<feature type="compositionally biased region" description="Pro residues" evidence="5">
    <location>
        <begin position="271"/>
        <end position="285"/>
    </location>
</feature>
<dbReference type="InterPro" id="IPR036223">
    <property type="entry name" value="CAP_C_sf"/>
</dbReference>
<evidence type="ECO:0000256" key="3">
    <source>
        <dbReference type="ARBA" id="ARBA00072052"/>
    </source>
</evidence>
<name>A0AAD4H137_9FUNG</name>
<dbReference type="GO" id="GO:0003779">
    <property type="term" value="F:actin binding"/>
    <property type="evidence" value="ECO:0007669"/>
    <property type="project" value="InterPro"/>
</dbReference>
<dbReference type="FunFam" id="1.25.40.330:FF:000001">
    <property type="entry name" value="Adenylyl cyclase-associated protein"/>
    <property type="match status" value="1"/>
</dbReference>
<dbReference type="InterPro" id="IPR001837">
    <property type="entry name" value="Adenylate_cyclase-assoc_CAP"/>
</dbReference>
<dbReference type="Pfam" id="PF08603">
    <property type="entry name" value="CAP_C"/>
    <property type="match status" value="1"/>
</dbReference>
<dbReference type="PANTHER" id="PTHR10652:SF0">
    <property type="entry name" value="ADENYLYL CYCLASE-ASSOCIATED PROTEIN"/>
    <property type="match status" value="1"/>
</dbReference>
<evidence type="ECO:0000256" key="5">
    <source>
        <dbReference type="SAM" id="MobiDB-lite"/>
    </source>
</evidence>
<dbReference type="SUPFAM" id="SSF69340">
    <property type="entry name" value="C-terminal domain of adenylylcyclase associated protein"/>
    <property type="match status" value="1"/>
</dbReference>
<dbReference type="AlphaFoldDB" id="A0AAD4H137"/>
<dbReference type="SMART" id="SM00673">
    <property type="entry name" value="CARP"/>
    <property type="match status" value="2"/>
</dbReference>
<evidence type="ECO:0000259" key="6">
    <source>
        <dbReference type="PROSITE" id="PS51329"/>
    </source>
</evidence>
<feature type="compositionally biased region" description="Polar residues" evidence="5">
    <location>
        <begin position="49"/>
        <end position="66"/>
    </location>
</feature>
<dbReference type="EMBL" id="JAAAIL010002591">
    <property type="protein sequence ID" value="KAG0256013.1"/>
    <property type="molecule type" value="Genomic_DNA"/>
</dbReference>
<dbReference type="GO" id="GO:0005737">
    <property type="term" value="C:cytoplasm"/>
    <property type="evidence" value="ECO:0007669"/>
    <property type="project" value="TreeGrafter"/>
</dbReference>
<dbReference type="InterPro" id="IPR053950">
    <property type="entry name" value="CAP_N"/>
</dbReference>
<accession>A0AAD4H137</accession>
<dbReference type="PROSITE" id="PS51329">
    <property type="entry name" value="C_CAP_COFACTOR_C"/>
    <property type="match status" value="1"/>
</dbReference>
<feature type="domain" description="C-CAP/cofactor C-like" evidence="6">
    <location>
        <begin position="367"/>
        <end position="505"/>
    </location>
</feature>
<dbReference type="PANTHER" id="PTHR10652">
    <property type="entry name" value="ADENYLYL CYCLASE-ASSOCIATED PROTEIN"/>
    <property type="match status" value="1"/>
</dbReference>
<dbReference type="GO" id="GO:0007015">
    <property type="term" value="P:actin filament organization"/>
    <property type="evidence" value="ECO:0007669"/>
    <property type="project" value="TreeGrafter"/>
</dbReference>
<feature type="compositionally biased region" description="Basic and acidic residues" evidence="5">
    <location>
        <begin position="318"/>
        <end position="331"/>
    </location>
</feature>
<feature type="region of interest" description="Disordered" evidence="5">
    <location>
        <begin position="315"/>
        <end position="365"/>
    </location>
</feature>
<dbReference type="Pfam" id="PF01213">
    <property type="entry name" value="CAP_N-CM"/>
    <property type="match status" value="1"/>
</dbReference>
<feature type="region of interest" description="Disordered" evidence="5">
    <location>
        <begin position="236"/>
        <end position="289"/>
    </location>
</feature>
<dbReference type="GO" id="GO:0019933">
    <property type="term" value="P:cAMP-mediated signaling"/>
    <property type="evidence" value="ECO:0007669"/>
    <property type="project" value="TreeGrafter"/>
</dbReference>
<dbReference type="InterPro" id="IPR013912">
    <property type="entry name" value="Adenylate_cyclase-assoc_CAP_C"/>
</dbReference>
<evidence type="ECO:0000256" key="1">
    <source>
        <dbReference type="ARBA" id="ARBA00007659"/>
    </source>
</evidence>
<feature type="compositionally biased region" description="Low complexity" evidence="5">
    <location>
        <begin position="340"/>
        <end position="353"/>
    </location>
</feature>
<feature type="compositionally biased region" description="Low complexity" evidence="5">
    <location>
        <begin position="251"/>
        <end position="270"/>
    </location>
</feature>
<evidence type="ECO:0000256" key="2">
    <source>
        <dbReference type="ARBA" id="ARBA00054756"/>
    </source>
</evidence>
<dbReference type="Pfam" id="PF21938">
    <property type="entry name" value="CAP_N"/>
    <property type="match status" value="1"/>
</dbReference>
<reference evidence="7" key="1">
    <citation type="journal article" date="2020" name="Fungal Divers.">
        <title>Resolving the Mortierellaceae phylogeny through synthesis of multi-gene phylogenetics and phylogenomics.</title>
        <authorList>
            <person name="Vandepol N."/>
            <person name="Liber J."/>
            <person name="Desiro A."/>
            <person name="Na H."/>
            <person name="Kennedy M."/>
            <person name="Barry K."/>
            <person name="Grigoriev I.V."/>
            <person name="Miller A.N."/>
            <person name="O'Donnell K."/>
            <person name="Stajich J.E."/>
            <person name="Bonito G."/>
        </authorList>
    </citation>
    <scope>NUCLEOTIDE SEQUENCE</scope>
    <source>
        <strain evidence="7">NRRL 28262</strain>
    </source>
</reference>
<sequence length="527" mass="56298">MAEISSLSSLLKRLEAATTKLEDLAMAGTSSSNVSSSLTGSSGAHAPQGQLSQLAETAPASSQQDATHPHVEGFDELLNGPAKTYLELSKTIGDVVEEQAIYVSSLLAAQRDMVLVATLSQKPPLTSDVFRQLLEPTQKELTKVIEVREKNRSNPLATHLTVVAEGIPALGWVTIEPKPAPFVGEMKDSAQFYANRVVKDWKEKDQNHVLWVRAYLNLLNELQNYVRKFHTTGLVWNPKGTPLDSNSLKRASATPVTAPAAAASAPAPSAGGPPPPPPPPPPPMLDAPAPIKKAAAETDMSAVFAQLNQGEAITSGLRKVDKSKMTHKNPELRASGMVTSSPGKPGSPKRAGPGAPPKPASLTLKKPPKLALEGNKWVVENFENNNEVILDQVELNQSVYIYGCKNSTIQIKSKVTTIAMDSCTKTGLCVDSLISSLDLVNSKSVQVQILGRAPTVSLDKVDSCMVYLSKECLDVEILTSKCSAVNILTPEATEDGADDFIERPVPEQFLTKIVDGKVITTAVEHSG</sequence>
<gene>
    <name evidence="7" type="ORF">BGZ95_005600</name>
</gene>
<dbReference type="InterPro" id="IPR017901">
    <property type="entry name" value="C-CAP_CF_C-like"/>
</dbReference>
<dbReference type="Proteomes" id="UP001194580">
    <property type="component" value="Unassembled WGS sequence"/>
</dbReference>